<dbReference type="EMBL" id="CAKAEH010002025">
    <property type="protein sequence ID" value="CAG9540791.1"/>
    <property type="molecule type" value="Genomic_DNA"/>
</dbReference>
<dbReference type="InterPro" id="IPR021917">
    <property type="entry name" value="Unchr_Zn-peptidase-like"/>
</dbReference>
<dbReference type="Pfam" id="PF12044">
    <property type="entry name" value="Metallopep"/>
    <property type="match status" value="1"/>
</dbReference>
<accession>A0A8J2Q9I9</accession>
<proteinExistence type="predicted"/>
<dbReference type="OrthoDB" id="74460at2759"/>
<dbReference type="Proteomes" id="UP000746747">
    <property type="component" value="Unassembled WGS sequence"/>
</dbReference>
<comment type="caution">
    <text evidence="1">The sequence shown here is derived from an EMBL/GenBank/DDBJ whole genome shotgun (WGS) entry which is preliminary data.</text>
</comment>
<reference evidence="1" key="1">
    <citation type="submission" date="2021-09" db="EMBL/GenBank/DDBJ databases">
        <authorList>
            <consortium name="Pathogen Informatics"/>
        </authorList>
    </citation>
    <scope>NUCLEOTIDE SEQUENCE</scope>
</reference>
<dbReference type="AlphaFoldDB" id="A0A8J2Q9I9"/>
<gene>
    <name evidence="1" type="ORF">CJOHNSTONI_LOCUS10269</name>
</gene>
<organism evidence="1 2">
    <name type="scientific">Cercopithifilaria johnstoni</name>
    <dbReference type="NCBI Taxonomy" id="2874296"/>
    <lineage>
        <taxon>Eukaryota</taxon>
        <taxon>Metazoa</taxon>
        <taxon>Ecdysozoa</taxon>
        <taxon>Nematoda</taxon>
        <taxon>Chromadorea</taxon>
        <taxon>Rhabditida</taxon>
        <taxon>Spirurina</taxon>
        <taxon>Spiruromorpha</taxon>
        <taxon>Filarioidea</taxon>
        <taxon>Onchocercidae</taxon>
        <taxon>Cercopithifilaria</taxon>
    </lineage>
</organism>
<protein>
    <submittedName>
        <fullName evidence="1">Uncharacterized protein</fullName>
    </submittedName>
</protein>
<evidence type="ECO:0000313" key="2">
    <source>
        <dbReference type="Proteomes" id="UP000746747"/>
    </source>
</evidence>
<keyword evidence="2" id="KW-1185">Reference proteome</keyword>
<sequence>MIWNEAVNDEASCKRKIYCPQLMVMDINNEPLYAKCKKRMRKAEAKMVFNVSTMSSLPSEKDIFAASVIHNFPRNGGNVTYGDVLLEYTPQPIPSDSMRIRLYVAFPSDKKEWFNQECLQRAGLIGLLVQTFITIELSNFNNGSTDDLRPYIPFLDDYWAEQLAEIPMEDRTMTSGAYVAISEPQFTEMIPSVALLQLDKTAAELAHERHLAKYIRRRLSLLGQLDANKLLHLVFLLSPQKSDGTVEKDKIETILDVSVIKSAAFHYMPAVASNVHRFLRNVNHESNLPTHHCWRVASWQDDAYILQHTRGGVVASYLGAVLHEVGHLFKIPHTNSGIMCHGGENIQTFFLPAKKLNLGFPLKKFPALQRSEDVHIFKIKVQREVVFKQIMDSLLDSTTKLLMTVHPLITHKPRKTMCQISYNENTGVVEVESGVRYLVYYTNNDIKRICSFTEQRMKKRVVLKTKGPPIRALIVTGEGNFLSVLVTNAL</sequence>
<evidence type="ECO:0000313" key="1">
    <source>
        <dbReference type="EMBL" id="CAG9540791.1"/>
    </source>
</evidence>
<name>A0A8J2Q9I9_9BILA</name>